<gene>
    <name evidence="3" type="ORF">TBRA_LOCUS4216</name>
</gene>
<dbReference type="Proteomes" id="UP000479190">
    <property type="component" value="Unassembled WGS sequence"/>
</dbReference>
<evidence type="ECO:0000256" key="1">
    <source>
        <dbReference type="SAM" id="MobiDB-lite"/>
    </source>
</evidence>
<proteinExistence type="predicted"/>
<feature type="compositionally biased region" description="Low complexity" evidence="1">
    <location>
        <begin position="33"/>
        <end position="49"/>
    </location>
</feature>
<protein>
    <submittedName>
        <fullName evidence="3">Uncharacterized protein</fullName>
    </submittedName>
</protein>
<feature type="region of interest" description="Disordered" evidence="1">
    <location>
        <begin position="22"/>
        <end position="67"/>
    </location>
</feature>
<evidence type="ECO:0000313" key="3">
    <source>
        <dbReference type="EMBL" id="CAB0032272.1"/>
    </source>
</evidence>
<feature type="transmembrane region" description="Helical" evidence="2">
    <location>
        <begin position="78"/>
        <end position="97"/>
    </location>
</feature>
<sequence>MNYTRHTRARCSGKYRYKYTAYTRTPTRRTRHTTTMQLQQQQQQQQQQRQRQRQQRHEGTMCRPRRGSKLHYQPRRAAAARFKFLIVIASAGLIYLHRARTVSHRPLSTSTSVGANIAPTPFQDYVKLQIAYLLWPLYRIIMPRRGAAELRTRAIMLFFFFFFALAFNIRRERSIHRQPTIHADARAVIALNIIRIIRALHRCLLLPGHHTYHSHYCRNTSYAAHTDTVSSSIKPDISTICTPKKINEYYDTHNPSERSI</sequence>
<keyword evidence="4" id="KW-1185">Reference proteome</keyword>
<dbReference type="AlphaFoldDB" id="A0A6H5I4T5"/>
<name>A0A6H5I4T5_9HYME</name>
<keyword evidence="2" id="KW-0812">Transmembrane</keyword>
<accession>A0A6H5I4T5</accession>
<keyword evidence="2" id="KW-0472">Membrane</keyword>
<feature type="transmembrane region" description="Helical" evidence="2">
    <location>
        <begin position="150"/>
        <end position="169"/>
    </location>
</feature>
<keyword evidence="2" id="KW-1133">Transmembrane helix</keyword>
<reference evidence="3 4" key="1">
    <citation type="submission" date="2020-02" db="EMBL/GenBank/DDBJ databases">
        <authorList>
            <person name="Ferguson B K."/>
        </authorList>
    </citation>
    <scope>NUCLEOTIDE SEQUENCE [LARGE SCALE GENOMIC DNA]</scope>
</reference>
<evidence type="ECO:0000256" key="2">
    <source>
        <dbReference type="SAM" id="Phobius"/>
    </source>
</evidence>
<organism evidence="3 4">
    <name type="scientific">Trichogramma brassicae</name>
    <dbReference type="NCBI Taxonomy" id="86971"/>
    <lineage>
        <taxon>Eukaryota</taxon>
        <taxon>Metazoa</taxon>
        <taxon>Ecdysozoa</taxon>
        <taxon>Arthropoda</taxon>
        <taxon>Hexapoda</taxon>
        <taxon>Insecta</taxon>
        <taxon>Pterygota</taxon>
        <taxon>Neoptera</taxon>
        <taxon>Endopterygota</taxon>
        <taxon>Hymenoptera</taxon>
        <taxon>Apocrita</taxon>
        <taxon>Proctotrupomorpha</taxon>
        <taxon>Chalcidoidea</taxon>
        <taxon>Trichogrammatidae</taxon>
        <taxon>Trichogramma</taxon>
    </lineage>
</organism>
<evidence type="ECO:0000313" key="4">
    <source>
        <dbReference type="Proteomes" id="UP000479190"/>
    </source>
</evidence>
<dbReference type="EMBL" id="CADCXV010000672">
    <property type="protein sequence ID" value="CAB0032272.1"/>
    <property type="molecule type" value="Genomic_DNA"/>
</dbReference>